<proteinExistence type="predicted"/>
<protein>
    <recommendedName>
        <fullName evidence="1">Carrier domain-containing protein</fullName>
    </recommendedName>
</protein>
<dbReference type="RefSeq" id="WP_344893476.1">
    <property type="nucleotide sequence ID" value="NZ_BAABAS010000005.1"/>
</dbReference>
<comment type="caution">
    <text evidence="2">The sequence shown here is derived from an EMBL/GenBank/DDBJ whole genome shotgun (WGS) entry which is preliminary data.</text>
</comment>
<accession>A0ABP8BX16</accession>
<dbReference type="Gene3D" id="1.10.1200.10">
    <property type="entry name" value="ACP-like"/>
    <property type="match status" value="1"/>
</dbReference>
<evidence type="ECO:0000313" key="2">
    <source>
        <dbReference type="EMBL" id="GAA4228971.1"/>
    </source>
</evidence>
<feature type="domain" description="Carrier" evidence="1">
    <location>
        <begin position="8"/>
        <end position="83"/>
    </location>
</feature>
<dbReference type="InterPro" id="IPR036736">
    <property type="entry name" value="ACP-like_sf"/>
</dbReference>
<evidence type="ECO:0000259" key="1">
    <source>
        <dbReference type="PROSITE" id="PS50075"/>
    </source>
</evidence>
<dbReference type="EMBL" id="BAABAS010000005">
    <property type="protein sequence ID" value="GAA4228971.1"/>
    <property type="molecule type" value="Genomic_DNA"/>
</dbReference>
<sequence length="91" mass="10411">MSIEGTDTDLWNEIREIVADVVEVDPDEIGPTTRFWEDLDADSLQAIEILSALERRFRITIDQKLLVDMRDVQSTYRVVVRAREVMTGDGA</sequence>
<organism evidence="2 3">
    <name type="scientific">Actinomadura meridiana</name>
    <dbReference type="NCBI Taxonomy" id="559626"/>
    <lineage>
        <taxon>Bacteria</taxon>
        <taxon>Bacillati</taxon>
        <taxon>Actinomycetota</taxon>
        <taxon>Actinomycetes</taxon>
        <taxon>Streptosporangiales</taxon>
        <taxon>Thermomonosporaceae</taxon>
        <taxon>Actinomadura</taxon>
    </lineage>
</organism>
<name>A0ABP8BX16_9ACTN</name>
<keyword evidence="3" id="KW-1185">Reference proteome</keyword>
<dbReference type="Pfam" id="PF00550">
    <property type="entry name" value="PP-binding"/>
    <property type="match status" value="1"/>
</dbReference>
<reference evidence="3" key="1">
    <citation type="journal article" date="2019" name="Int. J. Syst. Evol. Microbiol.">
        <title>The Global Catalogue of Microorganisms (GCM) 10K type strain sequencing project: providing services to taxonomists for standard genome sequencing and annotation.</title>
        <authorList>
            <consortium name="The Broad Institute Genomics Platform"/>
            <consortium name="The Broad Institute Genome Sequencing Center for Infectious Disease"/>
            <person name="Wu L."/>
            <person name="Ma J."/>
        </authorList>
    </citation>
    <scope>NUCLEOTIDE SEQUENCE [LARGE SCALE GENOMIC DNA]</scope>
    <source>
        <strain evidence="3">JCM 17440</strain>
    </source>
</reference>
<dbReference type="SUPFAM" id="SSF47336">
    <property type="entry name" value="ACP-like"/>
    <property type="match status" value="1"/>
</dbReference>
<dbReference type="PROSITE" id="PS50075">
    <property type="entry name" value="CARRIER"/>
    <property type="match status" value="1"/>
</dbReference>
<dbReference type="Proteomes" id="UP001501710">
    <property type="component" value="Unassembled WGS sequence"/>
</dbReference>
<dbReference type="InterPro" id="IPR009081">
    <property type="entry name" value="PP-bd_ACP"/>
</dbReference>
<evidence type="ECO:0000313" key="3">
    <source>
        <dbReference type="Proteomes" id="UP001501710"/>
    </source>
</evidence>
<gene>
    <name evidence="2" type="ORF">GCM10022254_20380</name>
</gene>